<dbReference type="EMBL" id="ABXU01000026">
    <property type="protein sequence ID" value="EEB34162.1"/>
    <property type="molecule type" value="Genomic_DNA"/>
</dbReference>
<proteinExistence type="predicted"/>
<sequence>MRMVAETKKTALFAVWGTAKATVTPSLIWGISVCPDGRQRSRGLAKGGGNG</sequence>
<gene>
    <name evidence="1" type="ORF">DESPIG_00849</name>
</gene>
<name>B6WS04_9BACT</name>
<organism evidence="1 2">
    <name type="scientific">Desulfovibrio piger ATCC 29098</name>
    <dbReference type="NCBI Taxonomy" id="411464"/>
    <lineage>
        <taxon>Bacteria</taxon>
        <taxon>Pseudomonadati</taxon>
        <taxon>Thermodesulfobacteriota</taxon>
        <taxon>Desulfovibrionia</taxon>
        <taxon>Desulfovibrionales</taxon>
        <taxon>Desulfovibrionaceae</taxon>
        <taxon>Desulfovibrio</taxon>
    </lineage>
</organism>
<dbReference type="AlphaFoldDB" id="B6WS04"/>
<dbReference type="Proteomes" id="UP000003676">
    <property type="component" value="Unassembled WGS sequence"/>
</dbReference>
<evidence type="ECO:0000313" key="2">
    <source>
        <dbReference type="Proteomes" id="UP000003676"/>
    </source>
</evidence>
<reference evidence="1 2" key="2">
    <citation type="submission" date="2008-10" db="EMBL/GenBank/DDBJ databases">
        <authorList>
            <person name="Fulton L."/>
            <person name="Clifton S."/>
            <person name="Fulton B."/>
            <person name="Xu J."/>
            <person name="Minx P."/>
            <person name="Pepin K.H."/>
            <person name="Johnson M."/>
            <person name="Bhonagiri V."/>
            <person name="Nash W.E."/>
            <person name="Mardis E.R."/>
            <person name="Wilson R.K."/>
        </authorList>
    </citation>
    <scope>NUCLEOTIDE SEQUENCE [LARGE SCALE GENOMIC DNA]</scope>
    <source>
        <strain evidence="1 2">ATCC 29098</strain>
    </source>
</reference>
<accession>B6WS04</accession>
<dbReference type="HOGENOM" id="CLU_3098168_0_0_7"/>
<protein>
    <submittedName>
        <fullName evidence="1">Uncharacterized protein</fullName>
    </submittedName>
</protein>
<comment type="caution">
    <text evidence="1">The sequence shown here is derived from an EMBL/GenBank/DDBJ whole genome shotgun (WGS) entry which is preliminary data.</text>
</comment>
<reference evidence="1 2" key="1">
    <citation type="submission" date="2008-10" db="EMBL/GenBank/DDBJ databases">
        <title>Draft genome sequence of Desulvovibrio piger (ATCC 29098).</title>
        <authorList>
            <person name="Sudarsanam P."/>
            <person name="Ley R."/>
            <person name="Guruge J."/>
            <person name="Turnbaugh P.J."/>
            <person name="Mahowald M."/>
            <person name="Liep D."/>
            <person name="Gordon J."/>
        </authorList>
    </citation>
    <scope>NUCLEOTIDE SEQUENCE [LARGE SCALE GENOMIC DNA]</scope>
    <source>
        <strain evidence="1 2">ATCC 29098</strain>
    </source>
</reference>
<evidence type="ECO:0000313" key="1">
    <source>
        <dbReference type="EMBL" id="EEB34162.1"/>
    </source>
</evidence>